<evidence type="ECO:0000256" key="1">
    <source>
        <dbReference type="SAM" id="SignalP"/>
    </source>
</evidence>
<feature type="chain" id="PRO_5002240764" evidence="1">
    <location>
        <begin position="22"/>
        <end position="113"/>
    </location>
</feature>
<dbReference type="PATRIC" id="fig|935700.4.peg.3895"/>
<dbReference type="Proteomes" id="UP000032232">
    <property type="component" value="Unassembled WGS sequence"/>
</dbReference>
<dbReference type="EMBL" id="JYFE01000074">
    <property type="protein sequence ID" value="KIT14489.1"/>
    <property type="molecule type" value="Genomic_DNA"/>
</dbReference>
<feature type="signal peptide" evidence="1">
    <location>
        <begin position="1"/>
        <end position="21"/>
    </location>
</feature>
<name>A0A0D1E9X4_9RHOB</name>
<accession>A0A0D1E9X4</accession>
<dbReference type="RefSeq" id="WP_043920524.1">
    <property type="nucleotide sequence ID" value="NZ_FZPF01000010.1"/>
</dbReference>
<dbReference type="STRING" id="935700.jaqu_37790"/>
<comment type="caution">
    <text evidence="2">The sequence shown here is derived from an EMBL/GenBank/DDBJ whole genome shotgun (WGS) entry which is preliminary data.</text>
</comment>
<proteinExistence type="predicted"/>
<protein>
    <submittedName>
        <fullName evidence="2">Uncharacterized protein</fullName>
    </submittedName>
</protein>
<keyword evidence="3" id="KW-1185">Reference proteome</keyword>
<evidence type="ECO:0000313" key="3">
    <source>
        <dbReference type="Proteomes" id="UP000032232"/>
    </source>
</evidence>
<organism evidence="2 3">
    <name type="scientific">Jannaschia aquimarina</name>
    <dbReference type="NCBI Taxonomy" id="935700"/>
    <lineage>
        <taxon>Bacteria</taxon>
        <taxon>Pseudomonadati</taxon>
        <taxon>Pseudomonadota</taxon>
        <taxon>Alphaproteobacteria</taxon>
        <taxon>Rhodobacterales</taxon>
        <taxon>Roseobacteraceae</taxon>
        <taxon>Jannaschia</taxon>
    </lineage>
</organism>
<gene>
    <name evidence="2" type="ORF">jaqu_37790</name>
</gene>
<sequence length="113" mass="11941">MKGAATLALAAAIGAAAPLAAQVNTGAPPFEAPLDMNEPAEAFFARCAGVILFTTTRPGGSTTAETAVAMKVFTDQLEDPDTRMDATLRYYMTDPAITSADFSFCMDLLERDR</sequence>
<keyword evidence="1" id="KW-0732">Signal</keyword>
<reference evidence="2 3" key="1">
    <citation type="submission" date="2015-02" db="EMBL/GenBank/DDBJ databases">
        <title>Genome Sequence of Jannaschia aquimarina DSM28248, a member of the Roseobacter clade.</title>
        <authorList>
            <person name="Voget S."/>
            <person name="Daniel R."/>
        </authorList>
    </citation>
    <scope>NUCLEOTIDE SEQUENCE [LARGE SCALE GENOMIC DNA]</scope>
    <source>
        <strain evidence="2 3">GSW-M26</strain>
    </source>
</reference>
<evidence type="ECO:0000313" key="2">
    <source>
        <dbReference type="EMBL" id="KIT14489.1"/>
    </source>
</evidence>
<dbReference type="AlphaFoldDB" id="A0A0D1E9X4"/>